<dbReference type="Proteomes" id="UP000225947">
    <property type="component" value="Segment"/>
</dbReference>
<accession>A0A172Q081</accession>
<keyword evidence="2" id="KW-1185">Reference proteome</keyword>
<sequence length="191" mass="21266">MATPIYDHYYTASDVNVFLHFPPTGKTVNIDKAVAIAYTHNISSVPIYTLGSLEPLYFTRGNSIVQGQLDLAFKSTLYLKTAINYLVTNTKETTPKTTKKPANKMTTEELRESQREVATGSDLQMESKSLIQQPSLFDIRIVYNNSNSNMAGNQETIILQGIKFTGQSQATNSHDDTALVDRYTFLAKNIA</sequence>
<proteinExistence type="predicted"/>
<name>A0A172Q081_9CAUD</name>
<evidence type="ECO:0000313" key="2">
    <source>
        <dbReference type="Proteomes" id="UP000225947"/>
    </source>
</evidence>
<organism evidence="1 2">
    <name type="scientific">Acinetobacter phage vB_AbaM_ME3</name>
    <dbReference type="NCBI Taxonomy" id="1837876"/>
    <lineage>
        <taxon>Viruses</taxon>
        <taxon>Duplodnaviria</taxon>
        <taxon>Heunggongvirae</taxon>
        <taxon>Uroviricota</taxon>
        <taxon>Caudoviricetes</taxon>
        <taxon>Metrivirus</taxon>
        <taxon>Metrivirus ME3</taxon>
    </lineage>
</organism>
<dbReference type="EMBL" id="KU935715">
    <property type="protein sequence ID" value="AND75193.1"/>
    <property type="molecule type" value="Genomic_DNA"/>
</dbReference>
<reference evidence="2" key="1">
    <citation type="submission" date="2016-03" db="EMBL/GenBank/DDBJ databases">
        <title>Characterization of Acinetobacter baumannii phage vB_AbaM_ME3.</title>
        <authorList>
            <person name="Buttimer C.T.H."/>
            <person name="Elbreki M."/>
            <person name="Coffey A."/>
        </authorList>
    </citation>
    <scope>NUCLEOTIDE SEQUENCE [LARGE SCALE GENOMIC DNA]</scope>
</reference>
<evidence type="ECO:0000313" key="1">
    <source>
        <dbReference type="EMBL" id="AND75193.1"/>
    </source>
</evidence>
<gene>
    <name evidence="1" type="ORF">ME3_32</name>
</gene>
<protein>
    <submittedName>
        <fullName evidence="1">Uncharacterized protein</fullName>
    </submittedName>
</protein>